<organism evidence="2 3">
    <name type="scientific">Arthrobotrys musiformis</name>
    <dbReference type="NCBI Taxonomy" id="47236"/>
    <lineage>
        <taxon>Eukaryota</taxon>
        <taxon>Fungi</taxon>
        <taxon>Dikarya</taxon>
        <taxon>Ascomycota</taxon>
        <taxon>Pezizomycotina</taxon>
        <taxon>Orbiliomycetes</taxon>
        <taxon>Orbiliales</taxon>
        <taxon>Orbiliaceae</taxon>
        <taxon>Arthrobotrys</taxon>
    </lineage>
</organism>
<dbReference type="GO" id="GO:0008649">
    <property type="term" value="F:rRNA methyltransferase activity"/>
    <property type="evidence" value="ECO:0007669"/>
    <property type="project" value="TreeGrafter"/>
</dbReference>
<dbReference type="Pfam" id="PF10307">
    <property type="entry name" value="HAD_SAK_1"/>
    <property type="match status" value="1"/>
</dbReference>
<comment type="caution">
    <text evidence="2">The sequence shown here is derived from an EMBL/GenBank/DDBJ whole genome shotgun (WGS) entry which is preliminary data.</text>
</comment>
<reference evidence="2 3" key="1">
    <citation type="submission" date="2023-08" db="EMBL/GenBank/DDBJ databases">
        <authorList>
            <person name="Palmer J.M."/>
        </authorList>
    </citation>
    <scope>NUCLEOTIDE SEQUENCE [LARGE SCALE GENOMIC DNA]</scope>
    <source>
        <strain evidence="2 3">TWF481</strain>
    </source>
</reference>
<dbReference type="PANTHER" id="PTHR10335:SF23">
    <property type="entry name" value="OB FOLD-CONTAINING PROTEIN, NUCLEIC ACID BINDING"/>
    <property type="match status" value="1"/>
</dbReference>
<protein>
    <recommendedName>
        <fullName evidence="1">Swiss Army Knife RNA repair protein HAD domain-containing protein</fullName>
    </recommendedName>
</protein>
<dbReference type="InterPro" id="IPR018812">
    <property type="entry name" value="SAK_HAD"/>
</dbReference>
<name>A0AAV9VXR1_9PEZI</name>
<dbReference type="Proteomes" id="UP001370758">
    <property type="component" value="Unassembled WGS sequence"/>
</dbReference>
<dbReference type="EMBL" id="JAVHJL010000008">
    <property type="protein sequence ID" value="KAK6498577.1"/>
    <property type="molecule type" value="Genomic_DNA"/>
</dbReference>
<dbReference type="GO" id="GO:0032040">
    <property type="term" value="C:small-subunit processome"/>
    <property type="evidence" value="ECO:0007669"/>
    <property type="project" value="TreeGrafter"/>
</dbReference>
<dbReference type="GO" id="GO:0000494">
    <property type="term" value="P:box C/D sno(s)RNA 3'-end processing"/>
    <property type="evidence" value="ECO:0007669"/>
    <property type="project" value="TreeGrafter"/>
</dbReference>
<accession>A0AAV9VXR1</accession>
<sequence>MSSSSSSSPSGAAAVLAWSIATPSKPLPDVDLIKRICIIDFDNTLYRSPVPSNIWDGPSIGILRDKDRLLGGGWWQTPSILDATIDQGGQGQDATSVSNRERRFPDRWNRPILDIAQRINQNPHTLNVLLTGRNRKLFSKTVLQLLGNVDFDFDLVVLKQDHPQLGYEFATTMDFKKCFISTLLNHYHQTERISIYEDRHGHSRQFRDFGDEFNEAFVQGSPSQPRRHNRLAQAMNASERPPPAKLFKRVCHTSYMLHPETTHALLMKFRLKQRLSSREVDFFGRYIPIRMGKCEPLEIERLGGMGARVQFETVSFGSYSNYIWAARVRPVDSGVTVSTMNAVPTIILAKRTDGGERFLQNIENWEDVPPGDPRYLRFFATVGEQLRLQISVPRITSQTVGVGLVSR</sequence>
<evidence type="ECO:0000313" key="3">
    <source>
        <dbReference type="Proteomes" id="UP001370758"/>
    </source>
</evidence>
<dbReference type="GO" id="GO:0031428">
    <property type="term" value="C:box C/D methylation guide snoRNP complex"/>
    <property type="evidence" value="ECO:0007669"/>
    <property type="project" value="TreeGrafter"/>
</dbReference>
<dbReference type="GO" id="GO:0003723">
    <property type="term" value="F:RNA binding"/>
    <property type="evidence" value="ECO:0007669"/>
    <property type="project" value="TreeGrafter"/>
</dbReference>
<evidence type="ECO:0000313" key="2">
    <source>
        <dbReference type="EMBL" id="KAK6498577.1"/>
    </source>
</evidence>
<dbReference type="GO" id="GO:1990259">
    <property type="term" value="F:histone H2AQ104 methyltransferase activity"/>
    <property type="evidence" value="ECO:0007669"/>
    <property type="project" value="TreeGrafter"/>
</dbReference>
<keyword evidence="3" id="KW-1185">Reference proteome</keyword>
<proteinExistence type="predicted"/>
<dbReference type="PANTHER" id="PTHR10335">
    <property type="entry name" value="RRNA 2-O-METHYLTRANSFERASE FIBRILLARIN"/>
    <property type="match status" value="1"/>
</dbReference>
<evidence type="ECO:0000259" key="1">
    <source>
        <dbReference type="Pfam" id="PF10307"/>
    </source>
</evidence>
<gene>
    <name evidence="2" type="ORF">TWF481_011162</name>
</gene>
<dbReference type="AlphaFoldDB" id="A0AAV9VXR1"/>
<feature type="domain" description="Swiss Army Knife RNA repair protein HAD" evidence="1">
    <location>
        <begin position="48"/>
        <end position="216"/>
    </location>
</feature>